<sequence length="492" mass="55218">MAVVSSTLAFISLQQDNVAWKLLHAQNAPIILSILDENLGKETGKRTVADLVSLVDADLEVLRERVPEIGPKRSARDYCEQWRRDGYLVRKPLADSRQETYELSAGALAAISFAKGLAKPHRAATKSRLNMILDQIAELSLATDCDIDRRRKVLLAEKQRIEDQLAELDQGTLDTMDPDQALEQARDILNLAQEIPRDFVSVSAEFEEIAKNLYIKLIGYEEGYQDTLEGVFAGIDHITQSPPGQSFGGFYALLRDSEALEKLQDDIDSILDTDFACMLEAEERRFLRRFVQTLLDQARDVNETKTGLSRGLRKLVQSQSFQQDRVLRRFLDQTLGMASVLTESYSCTFALPIELELTKTMIAPISRLELYNPADASAQPIPASAFEENGRLTLAELYEQVREVEIDYDELVGNVNAFFAERDASNSKHPSIGEILDKYPATQGIASIAGLMVLASDQGIRTNESEIIRWQSKSGRHLQARVDTFLFVKEVR</sequence>
<proteinExistence type="predicted"/>
<gene>
    <name evidence="2" type="ORF">C1853_09635</name>
    <name evidence="1" type="ORF">C1871_08350</name>
</gene>
<dbReference type="Proteomes" id="UP000253915">
    <property type="component" value="Unassembled WGS sequence"/>
</dbReference>
<reference evidence="3 4" key="1">
    <citation type="journal article" date="2018" name="Elife">
        <title>Discovery and characterization of a prevalent human gut bacterial enzyme sufficient for the inactivation of a family of plant toxins.</title>
        <authorList>
            <person name="Koppel N."/>
            <person name="Bisanz J.E."/>
            <person name="Pandelia M.E."/>
            <person name="Turnbaugh P.J."/>
            <person name="Balskus E.P."/>
        </authorList>
    </citation>
    <scope>NUCLEOTIDE SEQUENCE [LARGE SCALE GENOMIC DNA]</scope>
    <source>
        <strain evidence="2 4">16A</strain>
        <strain evidence="1 3">FAA1-1-60AUCSF</strain>
    </source>
</reference>
<organism evidence="1 3">
    <name type="scientific">Eggerthella lenta</name>
    <name type="common">Eubacterium lentum</name>
    <dbReference type="NCBI Taxonomy" id="84112"/>
    <lineage>
        <taxon>Bacteria</taxon>
        <taxon>Bacillati</taxon>
        <taxon>Actinomycetota</taxon>
        <taxon>Coriobacteriia</taxon>
        <taxon>Eggerthellales</taxon>
        <taxon>Eggerthellaceae</taxon>
        <taxon>Eggerthella</taxon>
    </lineage>
</organism>
<name>A0A369N8H5_EGGLN</name>
<accession>A0A369N8H5</accession>
<evidence type="ECO:0000313" key="2">
    <source>
        <dbReference type="EMBL" id="RDC37521.1"/>
    </source>
</evidence>
<dbReference type="EMBL" id="PPTY01000012">
    <property type="protein sequence ID" value="RDB85232.1"/>
    <property type="molecule type" value="Genomic_DNA"/>
</dbReference>
<protein>
    <submittedName>
        <fullName evidence="1">DUF3375 domain-containing protein</fullName>
    </submittedName>
</protein>
<dbReference type="RefSeq" id="WP_035584460.1">
    <property type="nucleotide sequence ID" value="NZ_AP031442.1"/>
</dbReference>
<evidence type="ECO:0000313" key="1">
    <source>
        <dbReference type="EMBL" id="RDB85232.1"/>
    </source>
</evidence>
<dbReference type="Proteomes" id="UP000253857">
    <property type="component" value="Unassembled WGS sequence"/>
</dbReference>
<evidence type="ECO:0000313" key="4">
    <source>
        <dbReference type="Proteomes" id="UP000253915"/>
    </source>
</evidence>
<dbReference type="InterPro" id="IPR021804">
    <property type="entry name" value="DUF3375"/>
</dbReference>
<dbReference type="AlphaFoldDB" id="A0A369N8H5"/>
<dbReference type="Pfam" id="PF11855">
    <property type="entry name" value="DUF3375"/>
    <property type="match status" value="1"/>
</dbReference>
<comment type="caution">
    <text evidence="1">The sequence shown here is derived from an EMBL/GenBank/DDBJ whole genome shotgun (WGS) entry which is preliminary data.</text>
</comment>
<dbReference type="EMBL" id="PPUQ01000012">
    <property type="protein sequence ID" value="RDC37521.1"/>
    <property type="molecule type" value="Genomic_DNA"/>
</dbReference>
<evidence type="ECO:0000313" key="3">
    <source>
        <dbReference type="Proteomes" id="UP000253857"/>
    </source>
</evidence>